<dbReference type="Gene3D" id="1.10.1760.20">
    <property type="match status" value="1"/>
</dbReference>
<comment type="similarity">
    <text evidence="1 2">Belongs to the BioY family.</text>
</comment>
<evidence type="ECO:0000256" key="1">
    <source>
        <dbReference type="ARBA" id="ARBA00010692"/>
    </source>
</evidence>
<dbReference type="RefSeq" id="WP_044906807.1">
    <property type="nucleotide sequence ID" value="NZ_JQIF01000083.1"/>
</dbReference>
<keyword evidence="3" id="KW-0812">Transmembrane</keyword>
<sequence length="195" mass="21381">MKQMTAVRMALCSLFTALIAIGAFLQIPLPNFDYFTLQFFFVLMAGMLLGARLGALSAALYVLIGLLGIPVFAAGGGISYVLRPSFGFLLGFIVTAFCSGWIMEHGQKKWKTCFLAVLAGLLATYGIGLAYKYVILNYYTGTEISFSLLLLSCFPLDLPKDILCSILAAYVALRFPVAVCRGIKQERVYARQIQK</sequence>
<name>A0A099I4D2_CLOIN</name>
<evidence type="ECO:0000256" key="2">
    <source>
        <dbReference type="PIRNR" id="PIRNR016661"/>
    </source>
</evidence>
<protein>
    <recommendedName>
        <fullName evidence="2">Biotin transporter</fullName>
    </recommendedName>
</protein>
<dbReference type="PIRSF" id="PIRSF016661">
    <property type="entry name" value="BioY"/>
    <property type="match status" value="1"/>
</dbReference>
<dbReference type="AlphaFoldDB" id="A0A099I4D2"/>
<keyword evidence="2" id="KW-1003">Cell membrane</keyword>
<feature type="transmembrane region" description="Helical" evidence="3">
    <location>
        <begin position="86"/>
        <end position="103"/>
    </location>
</feature>
<dbReference type="GO" id="GO:0005886">
    <property type="term" value="C:plasma membrane"/>
    <property type="evidence" value="ECO:0007669"/>
    <property type="project" value="UniProtKB-SubCell"/>
</dbReference>
<accession>A0A099I4D2</accession>
<dbReference type="Proteomes" id="UP000030008">
    <property type="component" value="Unassembled WGS sequence"/>
</dbReference>
<dbReference type="EMBL" id="JQIF01000083">
    <property type="protein sequence ID" value="KGJ52122.1"/>
    <property type="molecule type" value="Genomic_DNA"/>
</dbReference>
<keyword evidence="3" id="KW-1133">Transmembrane helix</keyword>
<proteinExistence type="inferred from homology"/>
<dbReference type="PANTHER" id="PTHR34295:SF1">
    <property type="entry name" value="BIOTIN TRANSPORTER BIOY"/>
    <property type="match status" value="1"/>
</dbReference>
<evidence type="ECO:0000313" key="4">
    <source>
        <dbReference type="EMBL" id="KGJ52122.1"/>
    </source>
</evidence>
<reference evidence="4 5" key="1">
    <citation type="submission" date="2014-08" db="EMBL/GenBank/DDBJ databases">
        <title>Clostridium innocuum, an unnegligible vancomycin-resistant pathogen causing extra-intestinal infections.</title>
        <authorList>
            <person name="Feng Y."/>
            <person name="Chiu C.-H."/>
        </authorList>
    </citation>
    <scope>NUCLEOTIDE SEQUENCE [LARGE SCALE GENOMIC DNA]</scope>
    <source>
        <strain evidence="4 5">AN88</strain>
    </source>
</reference>
<dbReference type="Pfam" id="PF02632">
    <property type="entry name" value="BioY"/>
    <property type="match status" value="1"/>
</dbReference>
<gene>
    <name evidence="4" type="ORF">CIAN88_16625</name>
</gene>
<feature type="transmembrane region" description="Helical" evidence="3">
    <location>
        <begin position="115"/>
        <end position="138"/>
    </location>
</feature>
<evidence type="ECO:0000256" key="3">
    <source>
        <dbReference type="SAM" id="Phobius"/>
    </source>
</evidence>
<feature type="transmembrane region" description="Helical" evidence="3">
    <location>
        <begin position="158"/>
        <end position="177"/>
    </location>
</feature>
<feature type="transmembrane region" description="Helical" evidence="3">
    <location>
        <begin position="35"/>
        <end position="51"/>
    </location>
</feature>
<dbReference type="PANTHER" id="PTHR34295">
    <property type="entry name" value="BIOTIN TRANSPORTER BIOY"/>
    <property type="match status" value="1"/>
</dbReference>
<keyword evidence="2" id="KW-0813">Transport</keyword>
<keyword evidence="2 3" id="KW-0472">Membrane</keyword>
<organism evidence="4 5">
    <name type="scientific">Clostridium innocuum</name>
    <dbReference type="NCBI Taxonomy" id="1522"/>
    <lineage>
        <taxon>Bacteria</taxon>
        <taxon>Bacillati</taxon>
        <taxon>Bacillota</taxon>
        <taxon>Clostridia</taxon>
        <taxon>Eubacteriales</taxon>
        <taxon>Clostridiaceae</taxon>
        <taxon>Clostridium</taxon>
    </lineage>
</organism>
<feature type="transmembrane region" description="Helical" evidence="3">
    <location>
        <begin position="58"/>
        <end position="80"/>
    </location>
</feature>
<dbReference type="GO" id="GO:0015225">
    <property type="term" value="F:biotin transmembrane transporter activity"/>
    <property type="evidence" value="ECO:0007669"/>
    <property type="project" value="UniProtKB-UniRule"/>
</dbReference>
<comment type="subcellular location">
    <subcellularLocation>
        <location evidence="2">Cell membrane</location>
        <topology evidence="2">Multi-pass membrane protein</topology>
    </subcellularLocation>
</comment>
<comment type="caution">
    <text evidence="4">The sequence shown here is derived from an EMBL/GenBank/DDBJ whole genome shotgun (WGS) entry which is preliminary data.</text>
</comment>
<evidence type="ECO:0000313" key="5">
    <source>
        <dbReference type="Proteomes" id="UP000030008"/>
    </source>
</evidence>
<dbReference type="InterPro" id="IPR003784">
    <property type="entry name" value="BioY"/>
</dbReference>